<dbReference type="FunFam" id="3.30.160.60:FF:000125">
    <property type="entry name" value="Putative zinc finger protein 143"/>
    <property type="match status" value="2"/>
</dbReference>
<dbReference type="GO" id="GO:0032527">
    <property type="term" value="P:protein exit from endoplasmic reticulum"/>
    <property type="evidence" value="ECO:0007669"/>
    <property type="project" value="TreeGrafter"/>
</dbReference>
<comment type="caution">
    <text evidence="7">The sequence shown here is derived from an EMBL/GenBank/DDBJ whole genome shotgun (WGS) entry which is preliminary data.</text>
</comment>
<evidence type="ECO:0000313" key="7">
    <source>
        <dbReference type="EMBL" id="KAF7403826.1"/>
    </source>
</evidence>
<dbReference type="InterPro" id="IPR015943">
    <property type="entry name" value="WD40/YVTN_repeat-like_dom_sf"/>
</dbReference>
<dbReference type="InterPro" id="IPR036236">
    <property type="entry name" value="Znf_C2H2_sf"/>
</dbReference>
<feature type="domain" description="C2H2-type" evidence="6">
    <location>
        <begin position="126"/>
        <end position="155"/>
    </location>
</feature>
<dbReference type="Proteomes" id="UP000617340">
    <property type="component" value="Unassembled WGS sequence"/>
</dbReference>
<accession>A0A834KDN1</accession>
<dbReference type="Gene3D" id="3.30.160.60">
    <property type="entry name" value="Classic Zinc Finger"/>
    <property type="match status" value="6"/>
</dbReference>
<dbReference type="GO" id="GO:0005634">
    <property type="term" value="C:nucleus"/>
    <property type="evidence" value="ECO:0007669"/>
    <property type="project" value="UniProtKB-ARBA"/>
</dbReference>
<evidence type="ECO:0000256" key="1">
    <source>
        <dbReference type="ARBA" id="ARBA00022723"/>
    </source>
</evidence>
<evidence type="ECO:0000256" key="4">
    <source>
        <dbReference type="ARBA" id="ARBA00022833"/>
    </source>
</evidence>
<dbReference type="InterPro" id="IPR013087">
    <property type="entry name" value="Znf_C2H2_type"/>
</dbReference>
<gene>
    <name evidence="7" type="ORF">HZH68_006620</name>
</gene>
<dbReference type="SMART" id="SM00355">
    <property type="entry name" value="ZnF_C2H2"/>
    <property type="match status" value="6"/>
</dbReference>
<sequence length="1319" mass="149133">MATWESENVNDDENADGINDNFNDIIVAADLQDYLDDSLDLPSFRKVYEQTDVFEHEKHSDDEYVNNERLSNNNSTSHIHHVIRPQEIHMHIHSKENYSSSNGFLHKTITTDNIDLDTNQKNINRYTCEYEGCPRTYSTIGNLRTHIKTHKGEFRFKCAEPGCGKAFLTSYSLKIHSRVHTKVKPFECTHKGCGKAFNTLYRLRAHQRLHSGNTFNCKEIGCVKFFTTLSDLKKHVRTHTQERPYKCREKGCGKAFTASHHLKTHKRTHTGERPYTCTYKNCKRSFTTPHSLKSHVKTHNKTVNNEDVSHQDPIDDNIENQRNTSQIVTDVGNETDCANDATVSSFDISLPSDEAQEHKNITYISTQDNNEHISETSILNILNDNSINKELDYNIDNEIINCPNETITVNLLSTDNILNSFDRQTICNFDNNENYKKFHHVNDSNMESNNITEMIKVQNDVYEADVLPCSLNKLHSDISDHKSSNPLNLEQKIIQDGLQSTIAEISEGTNFNNKSMVCESDFTNNLMNETLKTKNDTAATLYSDTSQERNILNSSDTVQLFNEELDNLSFIHDTKLQTESLEVMTQSLAPSTLINGPSEAVELAIASEEEIPSAWVDVTALATAPVTESWSELNAFPIAVHSLVDLVGPDPYPLEIENQFQNVQNLETVNAVSIDTAIPNSIITKSKENENEVYKIDYLRYKKHRNVLQEIAADADICKCIDCKCNHLQNCQDCTNTSLSGTIKKDISMKTVNNECLQIECACNSISGNGESCCVVVCLQTLQQLQKIFNANCCRSTNTDTCLLDMEHSIYGNCTSRYYCTTDGNTDSEKLNLIGGPYTNVCMYSLWLWLSCADSLWPHDKRGDMLYEQRCKHRGVLDRFVEDAKSFTSGAMTTPMCEDVGPLREWAPLAALLQKIPAKIQNGLFTYDVNFTCIDVVPEFIAVGTNVGIIYWYNREIQDLQKLRCESINSKITCLRVISTVDYMVAAGNEHGVVTVFQIPKNLPDTLPDCMKPKQMKQIEKYNISGLHKGVVTTVEWSKNGMKLFSGDQNGLVVLTEIDFYMHLSKSIELLNEKYSIVQLNYQQGLLLVSTILRTILVNRNEGGKVIQVGQKERKNLGKLGAVFGFRQNRPQDLVIYASRPGLRLWEADQSGIVSKTLIFKDAIRSVHTEVKLLNPAPESAKKNRGEPTFGIMLPFSEDLLLTYSDNIIYVVNPRTIAITSVVTDVRRVTDVACTKDEIFILEGDRNIIRIAYFPDTSAFKDSTSPFPELSKSVTAGIMELTNKLRETAIMPAIPFHKINPTSIIQSVRLRIFVNMLRN</sequence>
<name>A0A834KDN1_VESGE</name>
<dbReference type="SUPFAM" id="SSF57667">
    <property type="entry name" value="beta-beta-alpha zinc fingers"/>
    <property type="match status" value="4"/>
</dbReference>
<dbReference type="InterPro" id="IPR036322">
    <property type="entry name" value="WD40_repeat_dom_sf"/>
</dbReference>
<dbReference type="EMBL" id="JACSDZ010000005">
    <property type="protein sequence ID" value="KAF7403826.1"/>
    <property type="molecule type" value="Genomic_DNA"/>
</dbReference>
<feature type="domain" description="C2H2-type" evidence="6">
    <location>
        <begin position="275"/>
        <end position="304"/>
    </location>
</feature>
<dbReference type="GO" id="GO:0008270">
    <property type="term" value="F:zinc ion binding"/>
    <property type="evidence" value="ECO:0007669"/>
    <property type="project" value="UniProtKB-KW"/>
</dbReference>
<feature type="domain" description="C2H2-type" evidence="6">
    <location>
        <begin position="156"/>
        <end position="185"/>
    </location>
</feature>
<evidence type="ECO:0000256" key="5">
    <source>
        <dbReference type="PROSITE-ProRule" id="PRU00042"/>
    </source>
</evidence>
<keyword evidence="1" id="KW-0479">Metal-binding</keyword>
<feature type="domain" description="C2H2-type" evidence="6">
    <location>
        <begin position="186"/>
        <end position="215"/>
    </location>
</feature>
<dbReference type="FunFam" id="3.30.160.60:FF:000397">
    <property type="entry name" value="Metal regulatory transcription factor 1"/>
    <property type="match status" value="1"/>
</dbReference>
<dbReference type="PANTHER" id="PTHR23287">
    <property type="entry name" value="RUBY-EYE2-LIKE PROTEIN"/>
    <property type="match status" value="1"/>
</dbReference>
<reference evidence="7" key="1">
    <citation type="journal article" date="2020" name="G3 (Bethesda)">
        <title>High-Quality Assemblies for Three Invasive Social Wasps from the &lt;i&gt;Vespula&lt;/i&gt; Genus.</title>
        <authorList>
            <person name="Harrop T.W.R."/>
            <person name="Guhlin J."/>
            <person name="McLaughlin G.M."/>
            <person name="Permina E."/>
            <person name="Stockwell P."/>
            <person name="Gilligan J."/>
            <person name="Le Lec M.F."/>
            <person name="Gruber M.A.M."/>
            <person name="Quinn O."/>
            <person name="Lovegrove M."/>
            <person name="Duncan E.J."/>
            <person name="Remnant E.J."/>
            <person name="Van Eeckhoven J."/>
            <person name="Graham B."/>
            <person name="Knapp R.A."/>
            <person name="Langford K.W."/>
            <person name="Kronenberg Z."/>
            <person name="Press M.O."/>
            <person name="Eacker S.M."/>
            <person name="Wilson-Rankin E.E."/>
            <person name="Purcell J."/>
            <person name="Lester P.J."/>
            <person name="Dearden P.K."/>
        </authorList>
    </citation>
    <scope>NUCLEOTIDE SEQUENCE</scope>
    <source>
        <strain evidence="7">Linc-1</strain>
    </source>
</reference>
<protein>
    <recommendedName>
        <fullName evidence="6">C2H2-type domain-containing protein</fullName>
    </recommendedName>
</protein>
<proteinExistence type="predicted"/>
<feature type="domain" description="C2H2-type" evidence="6">
    <location>
        <begin position="245"/>
        <end position="274"/>
    </location>
</feature>
<dbReference type="FunFam" id="3.30.160.60:FF:000072">
    <property type="entry name" value="zinc finger protein 143 isoform X1"/>
    <property type="match status" value="2"/>
</dbReference>
<dbReference type="GO" id="GO:0005737">
    <property type="term" value="C:cytoplasm"/>
    <property type="evidence" value="ECO:0007669"/>
    <property type="project" value="GOC"/>
</dbReference>
<keyword evidence="3 5" id="KW-0863">Zinc-finger</keyword>
<keyword evidence="8" id="KW-1185">Reference proteome</keyword>
<evidence type="ECO:0000259" key="6">
    <source>
        <dbReference type="PROSITE" id="PS50157"/>
    </source>
</evidence>
<dbReference type="FunFam" id="3.30.160.60:FF:000349">
    <property type="entry name" value="metal regulatory transcription factor 1"/>
    <property type="match status" value="1"/>
</dbReference>
<dbReference type="SUPFAM" id="SSF50978">
    <property type="entry name" value="WD40 repeat-like"/>
    <property type="match status" value="1"/>
</dbReference>
<organism evidence="7 8">
    <name type="scientific">Vespula germanica</name>
    <name type="common">German yellow jacket</name>
    <name type="synonym">Paravespula germanica</name>
    <dbReference type="NCBI Taxonomy" id="30212"/>
    <lineage>
        <taxon>Eukaryota</taxon>
        <taxon>Metazoa</taxon>
        <taxon>Ecdysozoa</taxon>
        <taxon>Arthropoda</taxon>
        <taxon>Hexapoda</taxon>
        <taxon>Insecta</taxon>
        <taxon>Pterygota</taxon>
        <taxon>Neoptera</taxon>
        <taxon>Endopterygota</taxon>
        <taxon>Hymenoptera</taxon>
        <taxon>Apocrita</taxon>
        <taxon>Aculeata</taxon>
        <taxon>Vespoidea</taxon>
        <taxon>Vespidae</taxon>
        <taxon>Vespinae</taxon>
        <taxon>Vespula</taxon>
    </lineage>
</organism>
<dbReference type="Pfam" id="PF00096">
    <property type="entry name" value="zf-C2H2"/>
    <property type="match status" value="5"/>
</dbReference>
<dbReference type="PROSITE" id="PS50157">
    <property type="entry name" value="ZINC_FINGER_C2H2_2"/>
    <property type="match status" value="6"/>
</dbReference>
<evidence type="ECO:0000256" key="2">
    <source>
        <dbReference type="ARBA" id="ARBA00022737"/>
    </source>
</evidence>
<dbReference type="PROSITE" id="PS00028">
    <property type="entry name" value="ZINC_FINGER_C2H2_1"/>
    <property type="match status" value="6"/>
</dbReference>
<evidence type="ECO:0000256" key="3">
    <source>
        <dbReference type="ARBA" id="ARBA00022771"/>
    </source>
</evidence>
<keyword evidence="4" id="KW-0862">Zinc</keyword>
<dbReference type="PANTHER" id="PTHR23287:SF16">
    <property type="entry name" value="TECTONIN BETA-PROPELLER REPEAT-CONTAINING PROTEIN 2"/>
    <property type="match status" value="1"/>
</dbReference>
<evidence type="ECO:0000313" key="8">
    <source>
        <dbReference type="Proteomes" id="UP000617340"/>
    </source>
</evidence>
<keyword evidence="2" id="KW-0677">Repeat</keyword>
<feature type="domain" description="C2H2-type" evidence="6">
    <location>
        <begin position="215"/>
        <end position="244"/>
    </location>
</feature>
<dbReference type="Gene3D" id="2.130.10.10">
    <property type="entry name" value="YVTN repeat-like/Quinoprotein amine dehydrogenase"/>
    <property type="match status" value="1"/>
</dbReference>